<accession>A0A6L5WJ85</accession>
<dbReference type="AlphaFoldDB" id="A0A6L5WJ85"/>
<name>A0A6L5WJ85_9BACT</name>
<evidence type="ECO:0000313" key="4">
    <source>
        <dbReference type="Proteomes" id="UP000476338"/>
    </source>
</evidence>
<gene>
    <name evidence="3" type="ORF">F1B92_07510</name>
</gene>
<dbReference type="PANTHER" id="PTHR34406:SF1">
    <property type="entry name" value="PROTEIN YCEI"/>
    <property type="match status" value="1"/>
</dbReference>
<evidence type="ECO:0000256" key="1">
    <source>
        <dbReference type="SAM" id="SignalP"/>
    </source>
</evidence>
<evidence type="ECO:0000313" key="3">
    <source>
        <dbReference type="EMBL" id="MSN97006.1"/>
    </source>
</evidence>
<dbReference type="PANTHER" id="PTHR34406">
    <property type="entry name" value="PROTEIN YCEI"/>
    <property type="match status" value="1"/>
</dbReference>
<keyword evidence="4" id="KW-1185">Reference proteome</keyword>
<dbReference type="InterPro" id="IPR036761">
    <property type="entry name" value="TTHA0802/YceI-like_sf"/>
</dbReference>
<protein>
    <submittedName>
        <fullName evidence="3">Polyisoprenoid-binding protein</fullName>
    </submittedName>
</protein>
<dbReference type="RefSeq" id="WP_154571258.1">
    <property type="nucleotide sequence ID" value="NZ_VWSJ01000034.1"/>
</dbReference>
<dbReference type="Pfam" id="PF04264">
    <property type="entry name" value="YceI"/>
    <property type="match status" value="1"/>
</dbReference>
<proteinExistence type="predicted"/>
<dbReference type="SUPFAM" id="SSF101874">
    <property type="entry name" value="YceI-like"/>
    <property type="match status" value="1"/>
</dbReference>
<comment type="caution">
    <text evidence="3">The sequence shown here is derived from an EMBL/GenBank/DDBJ whole genome shotgun (WGS) entry which is preliminary data.</text>
</comment>
<organism evidence="3 4">
    <name type="scientific">Campylobacter portucalensis</name>
    <dbReference type="NCBI Taxonomy" id="2608384"/>
    <lineage>
        <taxon>Bacteria</taxon>
        <taxon>Pseudomonadati</taxon>
        <taxon>Campylobacterota</taxon>
        <taxon>Epsilonproteobacteria</taxon>
        <taxon>Campylobacterales</taxon>
        <taxon>Campylobacteraceae</taxon>
        <taxon>Campylobacter</taxon>
    </lineage>
</organism>
<dbReference type="EMBL" id="VWSJ01000034">
    <property type="protein sequence ID" value="MSN97006.1"/>
    <property type="molecule type" value="Genomic_DNA"/>
</dbReference>
<feature type="chain" id="PRO_5026776793" evidence="1">
    <location>
        <begin position="22"/>
        <end position="187"/>
    </location>
</feature>
<evidence type="ECO:0000259" key="2">
    <source>
        <dbReference type="SMART" id="SM00867"/>
    </source>
</evidence>
<keyword evidence="1" id="KW-0732">Signal</keyword>
<feature type="domain" description="Lipid/polyisoprenoid-binding YceI-like" evidence="2">
    <location>
        <begin position="23"/>
        <end position="185"/>
    </location>
</feature>
<dbReference type="Gene3D" id="2.40.128.110">
    <property type="entry name" value="Lipid/polyisoprenoid-binding, YceI-like"/>
    <property type="match status" value="1"/>
</dbReference>
<reference evidence="3 4" key="2">
    <citation type="submission" date="2020-03" db="EMBL/GenBank/DDBJ databases">
        <title>Campylobacter portucalensis sp. nov., a new species of Campylobacter isolated from the reproductive tract of bulls.</title>
        <authorList>
            <person name="Silva M.F."/>
            <person name="Pereira G."/>
            <person name="Carneiro C."/>
            <person name="Hemphill A."/>
            <person name="Mateus L."/>
            <person name="Lopes-Da-Costa L."/>
            <person name="Silva E."/>
        </authorList>
    </citation>
    <scope>NUCLEOTIDE SEQUENCE [LARGE SCALE GENOMIC DNA]</scope>
    <source>
        <strain evidence="3 4">FMV-PI01</strain>
    </source>
</reference>
<dbReference type="SMART" id="SM00867">
    <property type="entry name" value="YceI"/>
    <property type="match status" value="1"/>
</dbReference>
<feature type="signal peptide" evidence="1">
    <location>
        <begin position="1"/>
        <end position="21"/>
    </location>
</feature>
<dbReference type="Proteomes" id="UP000476338">
    <property type="component" value="Unassembled WGS sequence"/>
</dbReference>
<reference evidence="3 4" key="1">
    <citation type="submission" date="2019-09" db="EMBL/GenBank/DDBJ databases">
        <authorList>
            <person name="Silva M."/>
            <person name="Pereira G."/>
            <person name="Lopes-Da-Costa L."/>
            <person name="Silva E."/>
        </authorList>
    </citation>
    <scope>NUCLEOTIDE SEQUENCE [LARGE SCALE GENOMIC DNA]</scope>
    <source>
        <strain evidence="3 4">FMV-PI01</strain>
    </source>
</reference>
<sequence>MKKILLSIAASSLLIVNFANAKDYVVDTAHSQVGFKIKHMQISNVKGNFNKFSGDIDFDENTKKLKKLNATIAIDSVNTNNNNRDNHLKQADYFDAKKFPEMKFEMTEFIAESQDEGKVKGNLTIKGVTKPITLDYDFGGEIKNDKADKIGFTLEGKIDRTAFGVGESSVALGSEVKLEIEIEANAK</sequence>
<dbReference type="InterPro" id="IPR007372">
    <property type="entry name" value="Lipid/polyisoprenoid-bd_YceI"/>
</dbReference>